<feature type="compositionally biased region" description="Basic and acidic residues" evidence="2">
    <location>
        <begin position="1544"/>
        <end position="1562"/>
    </location>
</feature>
<accession>A0A836GQT0</accession>
<comment type="caution">
    <text evidence="3">The sequence shown here is derived from an EMBL/GenBank/DDBJ whole genome shotgun (WGS) entry which is preliminary data.</text>
</comment>
<feature type="compositionally biased region" description="Low complexity" evidence="2">
    <location>
        <begin position="537"/>
        <end position="549"/>
    </location>
</feature>
<dbReference type="EMBL" id="JAFHLR010000025">
    <property type="protein sequence ID" value="KAG5477174.1"/>
    <property type="molecule type" value="Genomic_DNA"/>
</dbReference>
<protein>
    <submittedName>
        <fullName evidence="3">Uncharacterized protein</fullName>
    </submittedName>
</protein>
<feature type="region of interest" description="Disordered" evidence="2">
    <location>
        <begin position="1544"/>
        <end position="1623"/>
    </location>
</feature>
<evidence type="ECO:0000256" key="2">
    <source>
        <dbReference type="SAM" id="MobiDB-lite"/>
    </source>
</evidence>
<gene>
    <name evidence="3" type="ORF">LSCM4_04391</name>
</gene>
<feature type="coiled-coil region" evidence="1">
    <location>
        <begin position="1398"/>
        <end position="1425"/>
    </location>
</feature>
<evidence type="ECO:0000313" key="4">
    <source>
        <dbReference type="Proteomes" id="UP000674143"/>
    </source>
</evidence>
<dbReference type="RefSeq" id="XP_067062585.1">
    <property type="nucleotide sequence ID" value="XM_067206376.1"/>
</dbReference>
<feature type="region of interest" description="Disordered" evidence="2">
    <location>
        <begin position="537"/>
        <end position="564"/>
    </location>
</feature>
<keyword evidence="1" id="KW-0175">Coiled coil</keyword>
<feature type="region of interest" description="Disordered" evidence="2">
    <location>
        <begin position="1456"/>
        <end position="1493"/>
    </location>
</feature>
<dbReference type="SUPFAM" id="SSF52540">
    <property type="entry name" value="P-loop containing nucleoside triphosphate hydrolases"/>
    <property type="match status" value="1"/>
</dbReference>
<feature type="region of interest" description="Disordered" evidence="2">
    <location>
        <begin position="1"/>
        <end position="72"/>
    </location>
</feature>
<dbReference type="KEGG" id="loi:92360310"/>
<feature type="compositionally biased region" description="Low complexity" evidence="2">
    <location>
        <begin position="11"/>
        <end position="34"/>
    </location>
</feature>
<organism evidence="3 4">
    <name type="scientific">Leishmania orientalis</name>
    <dbReference type="NCBI Taxonomy" id="2249476"/>
    <lineage>
        <taxon>Eukaryota</taxon>
        <taxon>Discoba</taxon>
        <taxon>Euglenozoa</taxon>
        <taxon>Kinetoplastea</taxon>
        <taxon>Metakinetoplastina</taxon>
        <taxon>Trypanosomatida</taxon>
        <taxon>Trypanosomatidae</taxon>
        <taxon>Leishmaniinae</taxon>
        <taxon>Leishmania</taxon>
    </lineage>
</organism>
<dbReference type="Gene3D" id="1.20.120.720">
    <property type="entry name" value="Myosin VI head, motor domain, U50 subdomain"/>
    <property type="match status" value="1"/>
</dbReference>
<name>A0A836GQT0_9TRYP</name>
<dbReference type="InterPro" id="IPR027417">
    <property type="entry name" value="P-loop_NTPase"/>
</dbReference>
<sequence length="1679" mass="181399">MSIAGRVHYASSPYSPISVSSSSPPTSSSSTSPSRLVESAGKKSSSSCIPREGEAAPPRARSPRLHARSSGRWLRQSIHDRHHRLLAYVAPSTTRQFVSLSSLQAYFLRHRSASCGHPSDASGIAEAEAFTDLSALRGGHWCIAYEVDASWREAAPPQGNLEAASQQCYPKPWCFTLEPLPAEQRAMCCAALRACTCDAFGAVAIDGTPPEQCSDASSRPMMCQGWPLHDILVTPLYVCVNPAAVVPLGTSAGLRLTHRTAREGESAGAAELDALLRESPTCGTLVYALLKQQGRRSRRDKVAPPLSILDSNIWPFAEKGDCTEHREALAADVYVSVVSPSPPREEGEDDIFDCYSGWWTATLSQHLLHRWARLSSQAVLCCGERQAALRHRKGLLLRHTSDIQSDTRAALVAHNDVNARRLSAALYLLDALRPAGTVSGRQIGDGGEASASVVVDALDVYFEECEGDGAHRQPPEAHRRYRFLRGRVRRVAAFAPVAALTSVADAPRLTPEPDYPELPWCAAHSAALAASAAQATASSPFSPSNAPTSGPAPAPPPRHPPVSLSGLDACMSTLEFTPEQQTCLHDLAYSVAYLTSLKFTVRGGSSAGPAEVSSTSLPALSAAAQLLHLPTSELVTVLTTVETREDGKSASPATRRALNCAGATQMQRVLVAHLGGLVVRALMQLINIALDADDDVGTETRTFTLAAITEDEETTAQMQHAHMAKKPEKSPEGSGGGLATWYAAYGRCRVATDVRDRLLGVLQREVCYEGVGLEVNSWLDQLSTASTAPITTALRLGNVAAEVREVLARVTAPSVKQIRRGAIVAAHNAAGAYGSVGTECDIPLMEELAHILEGVASRCMSVDVSAGPPLSSLAEVQQLLAEKLQALAASARHAAAMEESKASTRAAEVECTWEGAASASSRVYDGVLVLTFPSGIHPPLRLSIHRLAADIFTAARLCVMGTTVAIQRILHGVGKSCMSWIPTVIAAEDGRKSGRRIGQKLRRHVDGGHDMEESMGVPSPVCPCSVHEALKSTLTLNRSDSRLFTSMGVDAGHGDGTATPVTSEFLYVMLAIPVPAEAARWGTWMEIGDLNQQRRGSPSSYPFLEPVPPHKAPVPLSPAADVSVTRDDALAAYLHERHPMLLALFFWSRLCHCHMCPVPVFAKACAVPLLTLYARRRPPARASPQSEVTSGAAAVKTREFVASESALPTVTDAASGAPACTPRLRAHAAAPDEAAAKLLKRVHHLQSQGRYRELCLMALKRVPRCGAGDAVLGVSVVFLGAAAVAAIQSCCTELRDMSARCIQEAGRGFAARRRLCFARKQQLQQRQQQLRRTAHFTDKSLVRAAAASAEMLEREDFECARDSQLAKTARERTSVLIDSARQLSRTVSLLQQGWTETLELMEGELTGAVREVNMYEAQRRDAEDAARQEACLALRVHEEAWNEVWAPSRKFQARRQAARAEQRRSRPSHLVQREVESSAPVEEETQQAAATDRRMSRLRCAAAQSAEAALLLQVIKVNRREEAQLLAAHIRRQQVRLKRLADSRQRDYGGGDGVAVREEGQRRGQGRRNGIMETPARIAESSAEFSRLQRSEPEGLVSTRPRHSPGHGNRGAPRTQTLGERRTPSMLALRSERDSLDVAGRTSIATIERTMTAVTPEHSTEWAVQRDLMALWESSRMSV</sequence>
<dbReference type="GeneID" id="92360310"/>
<dbReference type="Proteomes" id="UP000674143">
    <property type="component" value="Chromosome 25"/>
</dbReference>
<reference evidence="3 4" key="1">
    <citation type="submission" date="2021-02" db="EMBL/GenBank/DDBJ databases">
        <title>Leishmania (Mundinia) orientalis Genome sequencing and assembly.</title>
        <authorList>
            <person name="Almutairi H."/>
            <person name="Gatherer D."/>
        </authorList>
    </citation>
    <scope>NUCLEOTIDE SEQUENCE [LARGE SCALE GENOMIC DNA]</scope>
    <source>
        <strain evidence="3">LSCM4</strain>
    </source>
</reference>
<evidence type="ECO:0000256" key="1">
    <source>
        <dbReference type="SAM" id="Coils"/>
    </source>
</evidence>
<evidence type="ECO:0000313" key="3">
    <source>
        <dbReference type="EMBL" id="KAG5477174.1"/>
    </source>
</evidence>
<keyword evidence="4" id="KW-1185">Reference proteome</keyword>
<proteinExistence type="predicted"/>
<feature type="compositionally biased region" description="Pro residues" evidence="2">
    <location>
        <begin position="550"/>
        <end position="560"/>
    </location>
</feature>